<dbReference type="GO" id="GO:0042910">
    <property type="term" value="F:xenobiotic transmembrane transporter activity"/>
    <property type="evidence" value="ECO:0007669"/>
    <property type="project" value="InterPro"/>
</dbReference>
<keyword evidence="6" id="KW-0050">Antiport</keyword>
<evidence type="ECO:0000256" key="5">
    <source>
        <dbReference type="ARBA" id="ARBA00022448"/>
    </source>
</evidence>
<accession>A0A1E5QE86</accession>
<evidence type="ECO:0000256" key="10">
    <source>
        <dbReference type="ARBA" id="ARBA00023065"/>
    </source>
</evidence>
<dbReference type="OrthoDB" id="62420at2"/>
<gene>
    <name evidence="14" type="ORF">BH720_22255</name>
</gene>
<dbReference type="InterPro" id="IPR050222">
    <property type="entry name" value="MATE_MdtK"/>
</dbReference>
<sequence length="445" mass="46131">MNTKKPLTLRRQVIRLATPVVAQSILNTLVLLVDRAMLGYHASESLASMQINGPILWALLSVLGAFSIGSMALVGRAVGSNDPKLASAAARSSLFLAVTIGIVAAIALHFGLPLLLAIFPAAGDNVQAAAAAYIGVIIPIIPLMLLGAIAAALLQAAGNTRTPFFVALFANGVNIVLNYALIFGNWGAPALGVRGAAMGTAIAIALKAAILLAVLIRPHGAITLRGWGGEWQALVRIFWVSAPAFGEKLIQHLGFFGFITMIGALGEVAMAANQALISIEAICFESADGIGIAAAVIVAQQLGAGRPNSAARGARAAAIMGLILLGSCGALFVLIPQQLLQAFTPDARIISVALPCLAVAAVAQPFMAMATILGESLRGAGDTRTALGVSLLGWFAVRLIATYVLAFPLHLGLLGVWLGSTLDWVVRTLVLTWILSQGKWQKVKV</sequence>
<evidence type="ECO:0000256" key="11">
    <source>
        <dbReference type="ARBA" id="ARBA00023136"/>
    </source>
</evidence>
<dbReference type="AlphaFoldDB" id="A0A1E5QE86"/>
<dbReference type="PANTHER" id="PTHR43298:SF2">
    <property type="entry name" value="FMN_FAD EXPORTER YEEO-RELATED"/>
    <property type="match status" value="1"/>
</dbReference>
<feature type="transmembrane region" description="Helical" evidence="13">
    <location>
        <begin position="94"/>
        <end position="119"/>
    </location>
</feature>
<dbReference type="Pfam" id="PF01554">
    <property type="entry name" value="MatE"/>
    <property type="match status" value="2"/>
</dbReference>
<proteinExistence type="inferred from homology"/>
<feature type="transmembrane region" description="Helical" evidence="13">
    <location>
        <begin position="316"/>
        <end position="335"/>
    </location>
</feature>
<name>A0A1E5QE86_9CYAN</name>
<feature type="transmembrane region" description="Helical" evidence="13">
    <location>
        <begin position="165"/>
        <end position="184"/>
    </location>
</feature>
<keyword evidence="5" id="KW-0813">Transport</keyword>
<dbReference type="NCBIfam" id="TIGR00797">
    <property type="entry name" value="matE"/>
    <property type="match status" value="1"/>
</dbReference>
<evidence type="ECO:0000256" key="12">
    <source>
        <dbReference type="ARBA" id="ARBA00031636"/>
    </source>
</evidence>
<evidence type="ECO:0000256" key="13">
    <source>
        <dbReference type="SAM" id="Phobius"/>
    </source>
</evidence>
<keyword evidence="10" id="KW-0406">Ion transport</keyword>
<comment type="function">
    <text evidence="1">Multidrug efflux pump.</text>
</comment>
<dbReference type="GO" id="GO:0006811">
    <property type="term" value="P:monoatomic ion transport"/>
    <property type="evidence" value="ECO:0007669"/>
    <property type="project" value="UniProtKB-KW"/>
</dbReference>
<keyword evidence="7" id="KW-1003">Cell membrane</keyword>
<dbReference type="GO" id="GO:0005886">
    <property type="term" value="C:plasma membrane"/>
    <property type="evidence" value="ECO:0007669"/>
    <property type="project" value="UniProtKB-SubCell"/>
</dbReference>
<feature type="transmembrane region" description="Helical" evidence="13">
    <location>
        <begin position="131"/>
        <end position="153"/>
    </location>
</feature>
<dbReference type="EMBL" id="MJGC01000105">
    <property type="protein sequence ID" value="OEJ72968.1"/>
    <property type="molecule type" value="Genomic_DNA"/>
</dbReference>
<evidence type="ECO:0000256" key="8">
    <source>
        <dbReference type="ARBA" id="ARBA00022692"/>
    </source>
</evidence>
<dbReference type="InterPro" id="IPR002528">
    <property type="entry name" value="MATE_fam"/>
</dbReference>
<evidence type="ECO:0000256" key="3">
    <source>
        <dbReference type="ARBA" id="ARBA00010199"/>
    </source>
</evidence>
<feature type="transmembrane region" description="Helical" evidence="13">
    <location>
        <begin position="12"/>
        <end position="33"/>
    </location>
</feature>
<keyword evidence="8 13" id="KW-0812">Transmembrane</keyword>
<feature type="transmembrane region" description="Helical" evidence="13">
    <location>
        <begin position="196"/>
        <end position="216"/>
    </location>
</feature>
<dbReference type="InterPro" id="IPR048279">
    <property type="entry name" value="MdtK-like"/>
</dbReference>
<evidence type="ECO:0000256" key="7">
    <source>
        <dbReference type="ARBA" id="ARBA00022475"/>
    </source>
</evidence>
<evidence type="ECO:0000313" key="14">
    <source>
        <dbReference type="EMBL" id="OEJ72968.1"/>
    </source>
</evidence>
<reference evidence="14" key="1">
    <citation type="submission" date="2016-09" db="EMBL/GenBank/DDBJ databases">
        <title>Draft genome of thermotolerant cyanobacterium Desertifilum sp. strain IPPAS B-1220.</title>
        <authorList>
            <person name="Sinetova M.A."/>
            <person name="Bolakhan K."/>
            <person name="Zayadan B.K."/>
            <person name="Mironov K.S."/>
            <person name="Ustinova V."/>
            <person name="Kupriyanova E.V."/>
            <person name="Sidorov R.A."/>
            <person name="Skrypnik A.N."/>
            <person name="Gogoleva N.E."/>
            <person name="Gogolev Y.V."/>
            <person name="Los D.A."/>
        </authorList>
    </citation>
    <scope>NUCLEOTIDE SEQUENCE [LARGE SCALE GENOMIC DNA]</scope>
    <source>
        <strain evidence="14">IPPAS B-1220</strain>
    </source>
</reference>
<organism evidence="14">
    <name type="scientific">Desertifilum tharense IPPAS B-1220</name>
    <dbReference type="NCBI Taxonomy" id="1781255"/>
    <lineage>
        <taxon>Bacteria</taxon>
        <taxon>Bacillati</taxon>
        <taxon>Cyanobacteriota</taxon>
        <taxon>Cyanophyceae</taxon>
        <taxon>Desertifilales</taxon>
        <taxon>Desertifilaceae</taxon>
        <taxon>Desertifilum</taxon>
    </lineage>
</organism>
<dbReference type="PANTHER" id="PTHR43298">
    <property type="entry name" value="MULTIDRUG RESISTANCE PROTEIN NORM-RELATED"/>
    <property type="match status" value="1"/>
</dbReference>
<evidence type="ECO:0000256" key="1">
    <source>
        <dbReference type="ARBA" id="ARBA00003408"/>
    </source>
</evidence>
<evidence type="ECO:0000256" key="9">
    <source>
        <dbReference type="ARBA" id="ARBA00022989"/>
    </source>
</evidence>
<feature type="transmembrane region" description="Helical" evidence="13">
    <location>
        <begin position="385"/>
        <end position="406"/>
    </location>
</feature>
<feature type="transmembrane region" description="Helical" evidence="13">
    <location>
        <begin position="412"/>
        <end position="435"/>
    </location>
</feature>
<comment type="similarity">
    <text evidence="3">Belongs to the multi antimicrobial extrusion (MATE) (TC 2.A.66.1) family.</text>
</comment>
<dbReference type="STRING" id="1781255.BH720_22255"/>
<dbReference type="GO" id="GO:0015297">
    <property type="term" value="F:antiporter activity"/>
    <property type="evidence" value="ECO:0007669"/>
    <property type="project" value="UniProtKB-KW"/>
</dbReference>
<evidence type="ECO:0000256" key="2">
    <source>
        <dbReference type="ARBA" id="ARBA00004651"/>
    </source>
</evidence>
<dbReference type="PIRSF" id="PIRSF006603">
    <property type="entry name" value="DinF"/>
    <property type="match status" value="1"/>
</dbReference>
<feature type="transmembrane region" description="Helical" evidence="13">
    <location>
        <begin position="53"/>
        <end position="74"/>
    </location>
</feature>
<keyword evidence="9 13" id="KW-1133">Transmembrane helix</keyword>
<dbReference type="CDD" id="cd13137">
    <property type="entry name" value="MATE_NorM_like"/>
    <property type="match status" value="1"/>
</dbReference>
<feature type="transmembrane region" description="Helical" evidence="13">
    <location>
        <begin position="347"/>
        <end position="373"/>
    </location>
</feature>
<evidence type="ECO:0000256" key="6">
    <source>
        <dbReference type="ARBA" id="ARBA00022449"/>
    </source>
</evidence>
<evidence type="ECO:0000256" key="4">
    <source>
        <dbReference type="ARBA" id="ARBA00020268"/>
    </source>
</evidence>
<comment type="subcellular location">
    <subcellularLocation>
        <location evidence="2">Cell membrane</location>
        <topology evidence="2">Multi-pass membrane protein</topology>
    </subcellularLocation>
</comment>
<keyword evidence="11 13" id="KW-0472">Membrane</keyword>
<comment type="caution">
    <text evidence="14">The sequence shown here is derived from an EMBL/GenBank/DDBJ whole genome shotgun (WGS) entry which is preliminary data.</text>
</comment>
<protein>
    <recommendedName>
        <fullName evidence="4">Probable multidrug resistance protein NorM</fullName>
    </recommendedName>
    <alternativeName>
        <fullName evidence="12">Multidrug-efflux transporter</fullName>
    </alternativeName>
</protein>
<dbReference type="RefSeq" id="WP_069969418.1">
    <property type="nucleotide sequence ID" value="NZ_CM124774.1"/>
</dbReference>